<dbReference type="RefSeq" id="WP_019945450.1">
    <property type="nucleotide sequence ID" value="NZ_BMLI01000004.1"/>
</dbReference>
<reference evidence="2" key="1">
    <citation type="journal article" date="2019" name="Int. J. Syst. Evol. Microbiol.">
        <title>The Global Catalogue of Microorganisms (GCM) 10K type strain sequencing project: providing services to taxonomists for standard genome sequencing and annotation.</title>
        <authorList>
            <consortium name="The Broad Institute Genomics Platform"/>
            <consortium name="The Broad Institute Genome Sequencing Center for Infectious Disease"/>
            <person name="Wu L."/>
            <person name="Ma J."/>
        </authorList>
    </citation>
    <scope>NUCLEOTIDE SEQUENCE [LARGE SCALE GENOMIC DNA]</scope>
    <source>
        <strain evidence="2">CGMCC 1.6375</strain>
    </source>
</reference>
<dbReference type="InterPro" id="IPR053825">
    <property type="entry name" value="DUF7009"/>
</dbReference>
<comment type="caution">
    <text evidence="1">The sequence shown here is derived from an EMBL/GenBank/DDBJ whole genome shotgun (WGS) entry which is preliminary data.</text>
</comment>
<organism evidence="1 2">
    <name type="scientific">Dyadobacter beijingensis</name>
    <dbReference type="NCBI Taxonomy" id="365489"/>
    <lineage>
        <taxon>Bacteria</taxon>
        <taxon>Pseudomonadati</taxon>
        <taxon>Bacteroidota</taxon>
        <taxon>Cytophagia</taxon>
        <taxon>Cytophagales</taxon>
        <taxon>Spirosomataceae</taxon>
        <taxon>Dyadobacter</taxon>
    </lineage>
</organism>
<dbReference type="Pfam" id="PF22668">
    <property type="entry name" value="DUF7009"/>
    <property type="match status" value="1"/>
</dbReference>
<dbReference type="EMBL" id="BMLI01000004">
    <property type="protein sequence ID" value="GGN13765.1"/>
    <property type="molecule type" value="Genomic_DNA"/>
</dbReference>
<accession>A0ABQ2IMK9</accession>
<keyword evidence="2" id="KW-1185">Reference proteome</keyword>
<evidence type="ECO:0000313" key="1">
    <source>
        <dbReference type="EMBL" id="GGN13765.1"/>
    </source>
</evidence>
<dbReference type="Proteomes" id="UP000632339">
    <property type="component" value="Unassembled WGS sequence"/>
</dbReference>
<evidence type="ECO:0000313" key="2">
    <source>
        <dbReference type="Proteomes" id="UP000632339"/>
    </source>
</evidence>
<name>A0ABQ2IMK9_9BACT</name>
<proteinExistence type="predicted"/>
<sequence length="114" mass="13080">MKIRIKEQFIRFRLTKTDVRKLAEDGMVIEHSQFLTRMLIYSIVRTTGHQLSIDFDGKAIIVGMPGQMIDELSTTEIVGFSENSSLMKILVEKDFICLEAPLEDQSDNYDHPNS</sequence>
<gene>
    <name evidence="1" type="ORF">GCM10010967_57440</name>
</gene>
<protein>
    <submittedName>
        <fullName evidence="1">Uncharacterized protein</fullName>
    </submittedName>
</protein>